<evidence type="ECO:0000256" key="2">
    <source>
        <dbReference type="ARBA" id="ARBA00011066"/>
    </source>
</evidence>
<proteinExistence type="inferred from homology"/>
<comment type="pathway">
    <text evidence="1">Amino-acid degradation; L-arginine degradation via ADI pathway.</text>
</comment>
<dbReference type="FunFam" id="3.40.1160.10:FF:000007">
    <property type="entry name" value="Carbamate kinase"/>
    <property type="match status" value="1"/>
</dbReference>
<dbReference type="Pfam" id="PF00696">
    <property type="entry name" value="AA_kinase"/>
    <property type="match status" value="1"/>
</dbReference>
<evidence type="ECO:0000256" key="1">
    <source>
        <dbReference type="ARBA" id="ARBA00004850"/>
    </source>
</evidence>
<dbReference type="CDD" id="cd04235">
    <property type="entry name" value="AAK_CK"/>
    <property type="match status" value="1"/>
</dbReference>
<comment type="similarity">
    <text evidence="2 6">Belongs to the carbamate kinase family.</text>
</comment>
<evidence type="ECO:0000259" key="7">
    <source>
        <dbReference type="Pfam" id="PF00696"/>
    </source>
</evidence>
<feature type="domain" description="Aspartate/glutamate/uridylate kinase" evidence="7">
    <location>
        <begin position="1"/>
        <end position="283"/>
    </location>
</feature>
<protein>
    <recommendedName>
        <fullName evidence="5 6">Carbamate kinase</fullName>
    </recommendedName>
</protein>
<dbReference type="GO" id="GO:0005829">
    <property type="term" value="C:cytosol"/>
    <property type="evidence" value="ECO:0007669"/>
    <property type="project" value="TreeGrafter"/>
</dbReference>
<dbReference type="NCBIfam" id="NF009008">
    <property type="entry name" value="PRK12354.1"/>
    <property type="match status" value="1"/>
</dbReference>
<dbReference type="Gene3D" id="3.40.1160.10">
    <property type="entry name" value="Acetylglutamate kinase-like"/>
    <property type="match status" value="1"/>
</dbReference>
<evidence type="ECO:0000256" key="5">
    <source>
        <dbReference type="NCBIfam" id="TIGR00746"/>
    </source>
</evidence>
<evidence type="ECO:0000313" key="8">
    <source>
        <dbReference type="EMBL" id="MBX5025498.1"/>
    </source>
</evidence>
<dbReference type="InterPro" id="IPR001048">
    <property type="entry name" value="Asp/Glu/Uridylate_kinase"/>
</dbReference>
<dbReference type="InterPro" id="IPR036393">
    <property type="entry name" value="AceGlu_kinase-like_sf"/>
</dbReference>
<dbReference type="GeneID" id="66143103"/>
<dbReference type="PIRSF" id="PIRSF000723">
    <property type="entry name" value="Carbamate_kin"/>
    <property type="match status" value="1"/>
</dbReference>
<dbReference type="PRINTS" id="PR01469">
    <property type="entry name" value="CARBMTKINASE"/>
</dbReference>
<name>A0A9Q3MA45_9HYPH</name>
<dbReference type="AlphaFoldDB" id="A0A9Q3MA45"/>
<dbReference type="InterPro" id="IPR003964">
    <property type="entry name" value="Carb_kinase"/>
</dbReference>
<dbReference type="Proteomes" id="UP000749740">
    <property type="component" value="Unassembled WGS sequence"/>
</dbReference>
<organism evidence="8 9">
    <name type="scientific">Rhizobium lentis</name>
    <dbReference type="NCBI Taxonomy" id="1138194"/>
    <lineage>
        <taxon>Bacteria</taxon>
        <taxon>Pseudomonadati</taxon>
        <taxon>Pseudomonadota</taxon>
        <taxon>Alphaproteobacteria</taxon>
        <taxon>Hyphomicrobiales</taxon>
        <taxon>Rhizobiaceae</taxon>
        <taxon>Rhizobium/Agrobacterium group</taxon>
        <taxon>Rhizobium</taxon>
    </lineage>
</organism>
<sequence length="312" mass="33898">MRVVIALGGNALLRRGEAMTADTQRRNARTAAEAIAPLAAEHEIVVTHGNGPQVGLLALQGAAYKPEEAYPLDVLGAETEGMIGYMLEQELGNLLPFEQPLATLLTMVEVDAEDPGFRNPTKFVGPVYDKGEADRIRTEKGWVLKQDGEKWRRVVASPAPKRIFEIRPVRWLLEQRTIVICAGGGGIPTMYEKGADRKLIGVEAVIDKDLCSELLARELHADLLIMATDAEAVCIDWGKPSQKAIHRARPDDLAQFSFPAGSMGPKVDAACHFARANGKTAAIGSLAEIAGMVRGDRGTIINERFDNLSWHA</sequence>
<keyword evidence="4 6" id="KW-0418">Kinase</keyword>
<dbReference type="EMBL" id="JABDYC010000009">
    <property type="protein sequence ID" value="MBX5025498.1"/>
    <property type="molecule type" value="Genomic_DNA"/>
</dbReference>
<dbReference type="RefSeq" id="WP_207244816.1">
    <property type="nucleotide sequence ID" value="NZ_CP071455.1"/>
</dbReference>
<evidence type="ECO:0000256" key="4">
    <source>
        <dbReference type="ARBA" id="ARBA00022777"/>
    </source>
</evidence>
<evidence type="ECO:0000256" key="3">
    <source>
        <dbReference type="ARBA" id="ARBA00022679"/>
    </source>
</evidence>
<dbReference type="GO" id="GO:0019546">
    <property type="term" value="P:L-arginine deiminase pathway"/>
    <property type="evidence" value="ECO:0007669"/>
    <property type="project" value="TreeGrafter"/>
</dbReference>
<evidence type="ECO:0000256" key="6">
    <source>
        <dbReference type="PIRNR" id="PIRNR000723"/>
    </source>
</evidence>
<reference evidence="8" key="1">
    <citation type="submission" date="2020-04" db="EMBL/GenBank/DDBJ databases">
        <title>Global-level population genomics: horizontal gene transfer, symbiosis and evolution in Rhizobia.</title>
        <authorList>
            <person name="Gai Y."/>
        </authorList>
    </citation>
    <scope>NUCLEOTIDE SEQUENCE</scope>
    <source>
        <strain evidence="8">BLR57</strain>
    </source>
</reference>
<dbReference type="SUPFAM" id="SSF53633">
    <property type="entry name" value="Carbamate kinase-like"/>
    <property type="match status" value="1"/>
</dbReference>
<dbReference type="NCBIfam" id="TIGR00746">
    <property type="entry name" value="arcC"/>
    <property type="match status" value="1"/>
</dbReference>
<comment type="caution">
    <text evidence="8">The sequence shown here is derived from an EMBL/GenBank/DDBJ whole genome shotgun (WGS) entry which is preliminary data.</text>
</comment>
<gene>
    <name evidence="8" type="primary">arcC</name>
    <name evidence="8" type="ORF">HJB63_23505</name>
</gene>
<dbReference type="PANTHER" id="PTHR30409:SF1">
    <property type="entry name" value="CARBAMATE KINASE-RELATED"/>
    <property type="match status" value="1"/>
</dbReference>
<dbReference type="PANTHER" id="PTHR30409">
    <property type="entry name" value="CARBAMATE KINASE"/>
    <property type="match status" value="1"/>
</dbReference>
<dbReference type="GO" id="GO:0008804">
    <property type="term" value="F:carbamate kinase activity"/>
    <property type="evidence" value="ECO:0007669"/>
    <property type="project" value="UniProtKB-UniRule"/>
</dbReference>
<evidence type="ECO:0000313" key="9">
    <source>
        <dbReference type="Proteomes" id="UP000749740"/>
    </source>
</evidence>
<keyword evidence="3 6" id="KW-0808">Transferase</keyword>
<accession>A0A9Q3MA45</accession>